<keyword evidence="4" id="KW-1185">Reference proteome</keyword>
<dbReference type="WBParaSite" id="BXY_0056900.1">
    <property type="protein sequence ID" value="BXY_0056900.1"/>
    <property type="gene ID" value="BXY_0056900"/>
</dbReference>
<accession>A0A1I7RIN7</accession>
<evidence type="ECO:0000313" key="4">
    <source>
        <dbReference type="Proteomes" id="UP000659654"/>
    </source>
</evidence>
<dbReference type="EMBL" id="CAJFDI010000004">
    <property type="protein sequence ID" value="CAD5228369.1"/>
    <property type="molecule type" value="Genomic_DNA"/>
</dbReference>
<dbReference type="EMBL" id="CAJFCV020000004">
    <property type="protein sequence ID" value="CAG9118958.1"/>
    <property type="molecule type" value="Genomic_DNA"/>
</dbReference>
<feature type="transmembrane region" description="Helical" evidence="1">
    <location>
        <begin position="166"/>
        <end position="188"/>
    </location>
</feature>
<name>A0A1I7RIN7_BURXY</name>
<feature type="transmembrane region" description="Helical" evidence="1">
    <location>
        <begin position="21"/>
        <end position="43"/>
    </location>
</feature>
<proteinExistence type="predicted"/>
<dbReference type="Proteomes" id="UP000659654">
    <property type="component" value="Unassembled WGS sequence"/>
</dbReference>
<keyword evidence="1" id="KW-0812">Transmembrane</keyword>
<keyword evidence="1" id="KW-0472">Membrane</keyword>
<evidence type="ECO:0000313" key="3">
    <source>
        <dbReference type="Proteomes" id="UP000095284"/>
    </source>
</evidence>
<feature type="transmembrane region" description="Helical" evidence="1">
    <location>
        <begin position="200"/>
        <end position="220"/>
    </location>
</feature>
<evidence type="ECO:0000313" key="5">
    <source>
        <dbReference type="WBParaSite" id="BXY_0056900.1"/>
    </source>
</evidence>
<dbReference type="Proteomes" id="UP000095284">
    <property type="component" value="Unplaced"/>
</dbReference>
<dbReference type="Proteomes" id="UP000582659">
    <property type="component" value="Unassembled WGS sequence"/>
</dbReference>
<dbReference type="AlphaFoldDB" id="A0A1I7RIN7"/>
<keyword evidence="1" id="KW-1133">Transmembrane helix</keyword>
<feature type="transmembrane region" description="Helical" evidence="1">
    <location>
        <begin position="97"/>
        <end position="117"/>
    </location>
</feature>
<evidence type="ECO:0000313" key="2">
    <source>
        <dbReference type="EMBL" id="CAD5228369.1"/>
    </source>
</evidence>
<protein>
    <submittedName>
        <fullName evidence="2">(pine wood nematode) hypothetical protein</fullName>
    </submittedName>
</protein>
<evidence type="ECO:0000256" key="1">
    <source>
        <dbReference type="SAM" id="Phobius"/>
    </source>
</evidence>
<sequence>MASKRHRVEDDNEDIAYLNLSLIHVFLVNYSIFFGFTLLAIGIPVPEERNPFEKFEPKRLFYQYGKEHAFCYNTDAHIPSEYISIFRRAVLYVWNNVSFRLACCLSMPYRMAINLIIFHDLQLNLRPENLSYRILNLLALLLSTVDVMALTLVAIIHIILDMPKAYEVAFTTWIITAAAAIALNGLLGTFRTIENHCDRIIFYLKAISTIFFLWQAPFLYNFHAAFMRFPSCHSFVSFDAAFAEYAVLGAYFTSELIKVYEMKDNRMMMYPRTSSGECCPLEPKNFEGGKFSGIDNDSC</sequence>
<reference evidence="5" key="1">
    <citation type="submission" date="2016-11" db="UniProtKB">
        <authorList>
            <consortium name="WormBaseParasite"/>
        </authorList>
    </citation>
    <scope>IDENTIFICATION</scope>
</reference>
<gene>
    <name evidence="2" type="ORF">BXYJ_LOCUS10410</name>
</gene>
<feature type="transmembrane region" description="Helical" evidence="1">
    <location>
        <begin position="240"/>
        <end position="260"/>
    </location>
</feature>
<dbReference type="OrthoDB" id="68581at2759"/>
<reference evidence="2" key="2">
    <citation type="submission" date="2020-09" db="EMBL/GenBank/DDBJ databases">
        <authorList>
            <person name="Kikuchi T."/>
        </authorList>
    </citation>
    <scope>NUCLEOTIDE SEQUENCE</scope>
    <source>
        <strain evidence="2">Ka4C1</strain>
    </source>
</reference>
<organism evidence="3 5">
    <name type="scientific">Bursaphelenchus xylophilus</name>
    <name type="common">Pinewood nematode worm</name>
    <name type="synonym">Aphelenchoides xylophilus</name>
    <dbReference type="NCBI Taxonomy" id="6326"/>
    <lineage>
        <taxon>Eukaryota</taxon>
        <taxon>Metazoa</taxon>
        <taxon>Ecdysozoa</taxon>
        <taxon>Nematoda</taxon>
        <taxon>Chromadorea</taxon>
        <taxon>Rhabditida</taxon>
        <taxon>Tylenchina</taxon>
        <taxon>Tylenchomorpha</taxon>
        <taxon>Aphelenchoidea</taxon>
        <taxon>Aphelenchoididae</taxon>
        <taxon>Bursaphelenchus</taxon>
    </lineage>
</organism>
<feature type="transmembrane region" description="Helical" evidence="1">
    <location>
        <begin position="137"/>
        <end position="160"/>
    </location>
</feature>